<organism evidence="5 6">
    <name type="scientific">Ceratopteris richardii</name>
    <name type="common">Triangle waterfern</name>
    <dbReference type="NCBI Taxonomy" id="49495"/>
    <lineage>
        <taxon>Eukaryota</taxon>
        <taxon>Viridiplantae</taxon>
        <taxon>Streptophyta</taxon>
        <taxon>Embryophyta</taxon>
        <taxon>Tracheophyta</taxon>
        <taxon>Polypodiopsida</taxon>
        <taxon>Polypodiidae</taxon>
        <taxon>Polypodiales</taxon>
        <taxon>Pteridineae</taxon>
        <taxon>Pteridaceae</taxon>
        <taxon>Parkerioideae</taxon>
        <taxon>Ceratopteris</taxon>
    </lineage>
</organism>
<dbReference type="Proteomes" id="UP000825935">
    <property type="component" value="Chromosome 4"/>
</dbReference>
<evidence type="ECO:0000256" key="1">
    <source>
        <dbReference type="SAM" id="MobiDB-lite"/>
    </source>
</evidence>
<proteinExistence type="predicted"/>
<feature type="domain" description="RNA helicase aquarius insertion" evidence="4">
    <location>
        <begin position="854"/>
        <end position="952"/>
    </location>
</feature>
<protein>
    <recommendedName>
        <fullName evidence="7">Intron-binding protein aquarius</fullName>
    </recommendedName>
</protein>
<dbReference type="EMBL" id="CM035409">
    <property type="protein sequence ID" value="KAH7440468.1"/>
    <property type="molecule type" value="Genomic_DNA"/>
</dbReference>
<dbReference type="InterPro" id="IPR048966">
    <property type="entry name" value="Aquarius_b-barrel"/>
</dbReference>
<evidence type="ECO:0008006" key="7">
    <source>
        <dbReference type="Google" id="ProtNLM"/>
    </source>
</evidence>
<feature type="domain" description="RNA helicase aquarius N-terminal" evidence="2">
    <location>
        <begin position="141"/>
        <end position="555"/>
    </location>
</feature>
<dbReference type="Pfam" id="PF21144">
    <property type="entry name" value="Aquarius_N_3rd"/>
    <property type="match status" value="1"/>
</dbReference>
<dbReference type="AlphaFoldDB" id="A0A8T2V0G3"/>
<gene>
    <name evidence="5" type="ORF">KP509_04G109200</name>
</gene>
<feature type="region of interest" description="Disordered" evidence="1">
    <location>
        <begin position="1"/>
        <end position="104"/>
    </location>
</feature>
<dbReference type="InterPro" id="IPR032174">
    <property type="entry name" value="Aquarius_N"/>
</dbReference>
<evidence type="ECO:0000259" key="2">
    <source>
        <dbReference type="Pfam" id="PF16399"/>
    </source>
</evidence>
<sequence>MEVVSEGEEVVNSLADAVGSAPCTGDANSAEHASQLDHNDEPGDSGSLEENASNRGEELAGGKRPREDSQSAQQTEQNGDYTEKGQASDQNEEEKEESLRGKRARVAEYPVADARERSGEQILGLPTGKAITLNEIQQDKLTRIALENWSVTLKDATRPQFSPELVDEIYRKELLVTVGNKTVPLQRVMVLEISQYLENYLWPNFDPHSSTFEHLMSIILMVNEKFRENVPAWKCFHDRKENFEPFLKRILTLKDEGRQLNIAEKTNYLLFIIHCFQSLEDEMVRGPVLRLVTLQLWHYLSPGRLQMELSLHEELIDHWKKLMKRETRAAKKGDGYVNAKERLDVKFIPLLLHEFVDTLDSVVVHNAKANLMDGDSEEVDAAEIPVLANALLYCERFVEFLIDLLSQLPTRRFTRALIEDFAIVSKCRLSALYSHTRGRLFAQLVDLLRFYEGFEIDDQTGSHLSDDDVLLAHCSKLQAFQLLCFKRVPKLKDLSLTNIGALEKRADLSKRLSVLLPEELRDLVCNKLNILSSSDPWSHKTEFLMEIMVSTFEKRLSQREAINALPLYPNEQVMWDESFVPSINYTGEGCLALPKLNLQFLTLHDYLLRNFNLFRLESTYEIREDVHDILQRMGAYVNGEGGTSFRGWARMAVPIKEFKITEVKRPNIGEVKPSACIAEVTFSIQKYKGPMRSEWDELKEHDVLFLLSIQPPLEQLSNAESLELSVLERFGLQYVRGCEVIEMRDEEGHLMNDFTGRVKREDWKPPQGELRTAVVALDTAQYHMDVSSMGDKDEDIYSTFHVLMRRKPKENNFKAILESIRDLMNEDYIVPGWLRDIILGYGDPGAAHWKNMKNQLKVIDFKDTFLDAQHLRDSFEGFDVVFQNADESNNQNPPPPYRVTFPKSFMTNPKMSGSKRKGLIPDATIESSNDAHDKIYAEAYVPPDPGPYPQDKPKQNTVRFTPVQVLPI</sequence>
<dbReference type="Pfam" id="PF16399">
    <property type="entry name" value="Aquarius_N_1st"/>
    <property type="match status" value="1"/>
</dbReference>
<evidence type="ECO:0000313" key="5">
    <source>
        <dbReference type="EMBL" id="KAH7440468.1"/>
    </source>
</evidence>
<evidence type="ECO:0000259" key="4">
    <source>
        <dbReference type="Pfam" id="PF21144"/>
    </source>
</evidence>
<feature type="compositionally biased region" description="Polar residues" evidence="1">
    <location>
        <begin position="70"/>
        <end position="89"/>
    </location>
</feature>
<evidence type="ECO:0000313" key="6">
    <source>
        <dbReference type="Proteomes" id="UP000825935"/>
    </source>
</evidence>
<evidence type="ECO:0000259" key="3">
    <source>
        <dbReference type="Pfam" id="PF21143"/>
    </source>
</evidence>
<reference evidence="5" key="1">
    <citation type="submission" date="2021-08" db="EMBL/GenBank/DDBJ databases">
        <title>WGS assembly of Ceratopteris richardii.</title>
        <authorList>
            <person name="Marchant D.B."/>
            <person name="Chen G."/>
            <person name="Jenkins J."/>
            <person name="Shu S."/>
            <person name="Leebens-Mack J."/>
            <person name="Grimwood J."/>
            <person name="Schmutz J."/>
            <person name="Soltis P."/>
            <person name="Soltis D."/>
            <person name="Chen Z.-H."/>
        </authorList>
    </citation>
    <scope>NUCLEOTIDE SEQUENCE</scope>
    <source>
        <strain evidence="5">Whitten #5841</strain>
        <tissue evidence="5">Leaf</tissue>
    </source>
</reference>
<comment type="caution">
    <text evidence="5">The sequence shown here is derived from an EMBL/GenBank/DDBJ whole genome shotgun (WGS) entry which is preliminary data.</text>
</comment>
<dbReference type="Pfam" id="PF21143">
    <property type="entry name" value="Aquarius_N_2nd"/>
    <property type="match status" value="1"/>
</dbReference>
<feature type="domain" description="RNA helicase aquarius beta-barrel" evidence="3">
    <location>
        <begin position="640"/>
        <end position="806"/>
    </location>
</feature>
<keyword evidence="6" id="KW-1185">Reference proteome</keyword>
<accession>A0A8T2V0G3</accession>
<name>A0A8T2V0G3_CERRI</name>
<feature type="compositionally biased region" description="Basic and acidic residues" evidence="1">
    <location>
        <begin position="55"/>
        <end position="69"/>
    </location>
</feature>
<dbReference type="OMA" id="HEVVESH"/>
<feature type="region of interest" description="Disordered" evidence="1">
    <location>
        <begin position="938"/>
        <end position="957"/>
    </location>
</feature>
<dbReference type="InterPro" id="IPR048967">
    <property type="entry name" value="Aquarius_insert"/>
</dbReference>
<dbReference type="OrthoDB" id="1694751at2759"/>